<dbReference type="Proteomes" id="UP001457282">
    <property type="component" value="Unassembled WGS sequence"/>
</dbReference>
<dbReference type="EMBL" id="JBEDUW010000221">
    <property type="protein sequence ID" value="KAK9903675.1"/>
    <property type="molecule type" value="Genomic_DNA"/>
</dbReference>
<evidence type="ECO:0000313" key="2">
    <source>
        <dbReference type="EMBL" id="KAK9903675.1"/>
    </source>
</evidence>
<protein>
    <submittedName>
        <fullName evidence="2">Uncharacterized protein</fullName>
    </submittedName>
</protein>
<feature type="region of interest" description="Disordered" evidence="1">
    <location>
        <begin position="49"/>
        <end position="83"/>
    </location>
</feature>
<name>A0AAW1VMN0_RUBAR</name>
<evidence type="ECO:0000256" key="1">
    <source>
        <dbReference type="SAM" id="MobiDB-lite"/>
    </source>
</evidence>
<gene>
    <name evidence="2" type="ORF">M0R45_001097</name>
</gene>
<evidence type="ECO:0000313" key="3">
    <source>
        <dbReference type="Proteomes" id="UP001457282"/>
    </source>
</evidence>
<comment type="caution">
    <text evidence="2">The sequence shown here is derived from an EMBL/GenBank/DDBJ whole genome shotgun (WGS) entry which is preliminary data.</text>
</comment>
<organism evidence="2 3">
    <name type="scientific">Rubus argutus</name>
    <name type="common">Southern blackberry</name>
    <dbReference type="NCBI Taxonomy" id="59490"/>
    <lineage>
        <taxon>Eukaryota</taxon>
        <taxon>Viridiplantae</taxon>
        <taxon>Streptophyta</taxon>
        <taxon>Embryophyta</taxon>
        <taxon>Tracheophyta</taxon>
        <taxon>Spermatophyta</taxon>
        <taxon>Magnoliopsida</taxon>
        <taxon>eudicotyledons</taxon>
        <taxon>Gunneridae</taxon>
        <taxon>Pentapetalae</taxon>
        <taxon>rosids</taxon>
        <taxon>fabids</taxon>
        <taxon>Rosales</taxon>
        <taxon>Rosaceae</taxon>
        <taxon>Rosoideae</taxon>
        <taxon>Rosoideae incertae sedis</taxon>
        <taxon>Rubus</taxon>
    </lineage>
</organism>
<keyword evidence="3" id="KW-1185">Reference proteome</keyword>
<sequence>MNSGRALWKTTSLRHGSRFGDSMEDERMGHGPWWHGGFLARSSRQREAELEIGGWGQGQTAGLDGVTSKIGRGGDERGSTVLGSGRLSDDWAAAVRGTGSVLGRCGVLGRLRG</sequence>
<reference evidence="2 3" key="1">
    <citation type="journal article" date="2023" name="G3 (Bethesda)">
        <title>A chromosome-length genome assembly and annotation of blackberry (Rubus argutus, cv. 'Hillquist').</title>
        <authorList>
            <person name="Bruna T."/>
            <person name="Aryal R."/>
            <person name="Dudchenko O."/>
            <person name="Sargent D.J."/>
            <person name="Mead D."/>
            <person name="Buti M."/>
            <person name="Cavallini A."/>
            <person name="Hytonen T."/>
            <person name="Andres J."/>
            <person name="Pham M."/>
            <person name="Weisz D."/>
            <person name="Mascagni F."/>
            <person name="Usai G."/>
            <person name="Natali L."/>
            <person name="Bassil N."/>
            <person name="Fernandez G.E."/>
            <person name="Lomsadze A."/>
            <person name="Armour M."/>
            <person name="Olukolu B."/>
            <person name="Poorten T."/>
            <person name="Britton C."/>
            <person name="Davik J."/>
            <person name="Ashrafi H."/>
            <person name="Aiden E.L."/>
            <person name="Borodovsky M."/>
            <person name="Worthington M."/>
        </authorList>
    </citation>
    <scope>NUCLEOTIDE SEQUENCE [LARGE SCALE GENOMIC DNA]</scope>
    <source>
        <strain evidence="2">PI 553951</strain>
    </source>
</reference>
<dbReference type="AlphaFoldDB" id="A0AAW1VMN0"/>
<accession>A0AAW1VMN0</accession>
<proteinExistence type="predicted"/>